<evidence type="ECO:0000313" key="1">
    <source>
        <dbReference type="EMBL" id="KAK1332453.1"/>
    </source>
</evidence>
<accession>A0AA40HJP9</accession>
<dbReference type="EMBL" id="JAULJE010000018">
    <property type="protein sequence ID" value="KAK1332453.1"/>
    <property type="molecule type" value="Genomic_DNA"/>
</dbReference>
<proteinExistence type="predicted"/>
<name>A0AA40HJP9_CNENI</name>
<evidence type="ECO:0000313" key="2">
    <source>
        <dbReference type="Proteomes" id="UP001177744"/>
    </source>
</evidence>
<protein>
    <submittedName>
        <fullName evidence="1">Uncharacterized protein</fullName>
    </submittedName>
</protein>
<reference evidence="1" key="1">
    <citation type="submission" date="2023-06" db="EMBL/GenBank/DDBJ databases">
        <title>Reference genome for the Northern bat (Eptesicus nilssonii), a most northern bat species.</title>
        <authorList>
            <person name="Laine V.N."/>
            <person name="Pulliainen A.T."/>
            <person name="Lilley T.M."/>
        </authorList>
    </citation>
    <scope>NUCLEOTIDE SEQUENCE</scope>
    <source>
        <strain evidence="1">BLF_Eptnil</strain>
        <tissue evidence="1">Kidney</tissue>
    </source>
</reference>
<keyword evidence="2" id="KW-1185">Reference proteome</keyword>
<dbReference type="AlphaFoldDB" id="A0AA40HJP9"/>
<dbReference type="Proteomes" id="UP001177744">
    <property type="component" value="Unassembled WGS sequence"/>
</dbReference>
<comment type="caution">
    <text evidence="1">The sequence shown here is derived from an EMBL/GenBank/DDBJ whole genome shotgun (WGS) entry which is preliminary data.</text>
</comment>
<organism evidence="1 2">
    <name type="scientific">Cnephaeus nilssonii</name>
    <name type="common">Northern bat</name>
    <name type="synonym">Eptesicus nilssonii</name>
    <dbReference type="NCBI Taxonomy" id="3371016"/>
    <lineage>
        <taxon>Eukaryota</taxon>
        <taxon>Metazoa</taxon>
        <taxon>Chordata</taxon>
        <taxon>Craniata</taxon>
        <taxon>Vertebrata</taxon>
        <taxon>Euteleostomi</taxon>
        <taxon>Mammalia</taxon>
        <taxon>Eutheria</taxon>
        <taxon>Laurasiatheria</taxon>
        <taxon>Chiroptera</taxon>
        <taxon>Yangochiroptera</taxon>
        <taxon>Vespertilionidae</taxon>
        <taxon>Cnephaeus</taxon>
    </lineage>
</organism>
<sequence length="82" mass="8939">MGSRNPMPRLTRSLPPLRAVLAVRGPQSLVVRDLVSAECHLSLEPEEPHLRKPCLRLQSKLGSLTLCRDGESSAVLNSLPST</sequence>
<gene>
    <name evidence="1" type="ORF">QTO34_007131</name>
</gene>